<dbReference type="Gene3D" id="2.170.130.10">
    <property type="entry name" value="TonB-dependent receptor, plug domain"/>
    <property type="match status" value="1"/>
</dbReference>
<evidence type="ECO:0000256" key="6">
    <source>
        <dbReference type="ARBA" id="ARBA00023077"/>
    </source>
</evidence>
<dbReference type="AlphaFoldDB" id="A0A1G7VMT2"/>
<evidence type="ECO:0000256" key="7">
    <source>
        <dbReference type="ARBA" id="ARBA00023136"/>
    </source>
</evidence>
<evidence type="ECO:0000256" key="4">
    <source>
        <dbReference type="ARBA" id="ARBA00022692"/>
    </source>
</evidence>
<dbReference type="PROSITE" id="PS52016">
    <property type="entry name" value="TONB_DEPENDENT_REC_3"/>
    <property type="match status" value="1"/>
</dbReference>
<evidence type="ECO:0000256" key="9">
    <source>
        <dbReference type="ARBA" id="ARBA00023237"/>
    </source>
</evidence>
<sequence length="810" mass="91078">MTIFTSMQKFICTFFLLTSLFSNAFGQNFNLGGLISDGQRQPISGVVVSVSGSNKTVVTDRDGHFLIKSLDSGTTTIRFARLGYTAIEKTFNIHTDDLKVHVILVAEVRQLKEVTIEDGHTGQKNKTESLNIQTVDAAFIQRNLGGSLMKTLERLPGIKTIGIGSGQSKPLIRGLGFNRVVVVDKGVKHEGQQWGADHGLEIDQFAANQVELIKGAASFIYGSDAIAGAIAINPAPIPMVNSIGGSVDLIGKTNNNLFGSSVNLYARNKQWFLDSRFTYQDYGDYRVPTDEVYVYDYQVKLKDNFLRNTAGREIGTHLNLGYVNERFRSVFYLSNTISNSGFFANAHGLEPRNVDAGMHDASSRDILRPSQKVNHFKIINRSVLEDGNHRFEGELGYQRNLRKEFSDYVNHGYMPSVYPSFMTVPSDLEREFDKVVYSANLRDRITLGKHELSLGLNGEHQNNGINGYTFLVPAFNQYSIGSFVYDKYRLNDNILLHAALRYDHSRIKMFSYTDWFPSTITSGAVAREEYVVRSSDLKRQFNSVVWSVGANYNLDRFSLKANVGKSFRMPIAKELGANGVNYHYFSFEKGDPSLAPEQSYQADLSLEWKAEQWSILLSPFYNYFSNYIYLNPTSGHDTNYGAGNQIFQYAQSKVVRYGAELQFKIKFLKTLTAEALGEYLSAEQRSGDKAGYTLPFSPPASALFNLTWSPVLKNRPEGTYFSIDYRVTSPQNNIVPPEKKTPGYQLINLQAGTKIKFYNQSLMISLQAQNVLNTRYLNHTSFYRLIALPEMGRNIVLSVKIPFSSIKNKS</sequence>
<reference evidence="16" key="1">
    <citation type="submission" date="2016-10" db="EMBL/GenBank/DDBJ databases">
        <authorList>
            <person name="Varghese N."/>
            <person name="Submissions S."/>
        </authorList>
    </citation>
    <scope>NUCLEOTIDE SEQUENCE [LARGE SCALE GENOMIC DNA]</scope>
    <source>
        <strain evidence="16">DSM 17933</strain>
    </source>
</reference>
<comment type="subcellular location">
    <subcellularLocation>
        <location evidence="1 10">Cell outer membrane</location>
        <topology evidence="1 10">Multi-pass membrane protein</topology>
    </subcellularLocation>
</comment>
<dbReference type="Proteomes" id="UP000199643">
    <property type="component" value="Unassembled WGS sequence"/>
</dbReference>
<dbReference type="Gene3D" id="2.60.40.1120">
    <property type="entry name" value="Carboxypeptidase-like, regulatory domain"/>
    <property type="match status" value="1"/>
</dbReference>
<keyword evidence="9 10" id="KW-0998">Cell outer membrane</keyword>
<comment type="similarity">
    <text evidence="10 11">Belongs to the TonB-dependent receptor family.</text>
</comment>
<evidence type="ECO:0000256" key="3">
    <source>
        <dbReference type="ARBA" id="ARBA00022452"/>
    </source>
</evidence>
<evidence type="ECO:0000256" key="12">
    <source>
        <dbReference type="SAM" id="SignalP"/>
    </source>
</evidence>
<evidence type="ECO:0000256" key="5">
    <source>
        <dbReference type="ARBA" id="ARBA00022729"/>
    </source>
</evidence>
<proteinExistence type="inferred from homology"/>
<keyword evidence="7 10" id="KW-0472">Membrane</keyword>
<evidence type="ECO:0000256" key="1">
    <source>
        <dbReference type="ARBA" id="ARBA00004571"/>
    </source>
</evidence>
<organism evidence="15 16">
    <name type="scientific">Pedobacter terrae</name>
    <dbReference type="NCBI Taxonomy" id="405671"/>
    <lineage>
        <taxon>Bacteria</taxon>
        <taxon>Pseudomonadati</taxon>
        <taxon>Bacteroidota</taxon>
        <taxon>Sphingobacteriia</taxon>
        <taxon>Sphingobacteriales</taxon>
        <taxon>Sphingobacteriaceae</taxon>
        <taxon>Pedobacter</taxon>
    </lineage>
</organism>
<feature type="chain" id="PRO_5011449556" evidence="12">
    <location>
        <begin position="25"/>
        <end position="810"/>
    </location>
</feature>
<dbReference type="GO" id="GO:0044718">
    <property type="term" value="P:siderophore transmembrane transport"/>
    <property type="evidence" value="ECO:0007669"/>
    <property type="project" value="TreeGrafter"/>
</dbReference>
<dbReference type="Gene3D" id="2.40.170.20">
    <property type="entry name" value="TonB-dependent receptor, beta-barrel domain"/>
    <property type="match status" value="1"/>
</dbReference>
<protein>
    <submittedName>
        <fullName evidence="15">Iron complex outermembrane recepter protein</fullName>
    </submittedName>
</protein>
<gene>
    <name evidence="15" type="ORF">SAMN05421827_108161</name>
</gene>
<dbReference type="Pfam" id="PF00593">
    <property type="entry name" value="TonB_dep_Rec_b-barrel"/>
    <property type="match status" value="1"/>
</dbReference>
<keyword evidence="8" id="KW-0675">Receptor</keyword>
<keyword evidence="16" id="KW-1185">Reference proteome</keyword>
<keyword evidence="5 12" id="KW-0732">Signal</keyword>
<dbReference type="SUPFAM" id="SSF56935">
    <property type="entry name" value="Porins"/>
    <property type="match status" value="1"/>
</dbReference>
<keyword evidence="4 10" id="KW-0812">Transmembrane</keyword>
<dbReference type="Pfam" id="PF07715">
    <property type="entry name" value="Plug"/>
    <property type="match status" value="1"/>
</dbReference>
<dbReference type="EMBL" id="FNCH01000008">
    <property type="protein sequence ID" value="SDG61116.1"/>
    <property type="molecule type" value="Genomic_DNA"/>
</dbReference>
<keyword evidence="3 10" id="KW-1134">Transmembrane beta strand</keyword>
<dbReference type="STRING" id="405671.SAMN05421827_108161"/>
<dbReference type="InterPro" id="IPR036942">
    <property type="entry name" value="Beta-barrel_TonB_sf"/>
</dbReference>
<evidence type="ECO:0000256" key="8">
    <source>
        <dbReference type="ARBA" id="ARBA00023170"/>
    </source>
</evidence>
<accession>A0A1G7VMT2</accession>
<dbReference type="InterPro" id="IPR037066">
    <property type="entry name" value="Plug_dom_sf"/>
</dbReference>
<feature type="domain" description="TonB-dependent receptor-like beta-barrel" evidence="13">
    <location>
        <begin position="253"/>
        <end position="771"/>
    </location>
</feature>
<evidence type="ECO:0000259" key="13">
    <source>
        <dbReference type="Pfam" id="PF00593"/>
    </source>
</evidence>
<evidence type="ECO:0000259" key="14">
    <source>
        <dbReference type="Pfam" id="PF07715"/>
    </source>
</evidence>
<evidence type="ECO:0000313" key="16">
    <source>
        <dbReference type="Proteomes" id="UP000199643"/>
    </source>
</evidence>
<evidence type="ECO:0000256" key="2">
    <source>
        <dbReference type="ARBA" id="ARBA00022448"/>
    </source>
</evidence>
<dbReference type="InterPro" id="IPR000531">
    <property type="entry name" value="Beta-barrel_TonB"/>
</dbReference>
<evidence type="ECO:0000313" key="15">
    <source>
        <dbReference type="EMBL" id="SDG61116.1"/>
    </source>
</evidence>
<name>A0A1G7VMT2_9SPHI</name>
<dbReference type="PANTHER" id="PTHR30069">
    <property type="entry name" value="TONB-DEPENDENT OUTER MEMBRANE RECEPTOR"/>
    <property type="match status" value="1"/>
</dbReference>
<dbReference type="Pfam" id="PF13715">
    <property type="entry name" value="CarbopepD_reg_2"/>
    <property type="match status" value="1"/>
</dbReference>
<keyword evidence="6 11" id="KW-0798">TonB box</keyword>
<evidence type="ECO:0000256" key="11">
    <source>
        <dbReference type="RuleBase" id="RU003357"/>
    </source>
</evidence>
<dbReference type="SUPFAM" id="SSF49464">
    <property type="entry name" value="Carboxypeptidase regulatory domain-like"/>
    <property type="match status" value="1"/>
</dbReference>
<evidence type="ECO:0000256" key="10">
    <source>
        <dbReference type="PROSITE-ProRule" id="PRU01360"/>
    </source>
</evidence>
<dbReference type="GO" id="GO:0015344">
    <property type="term" value="F:siderophore uptake transmembrane transporter activity"/>
    <property type="evidence" value="ECO:0007669"/>
    <property type="project" value="TreeGrafter"/>
</dbReference>
<dbReference type="PANTHER" id="PTHR30069:SF29">
    <property type="entry name" value="HEMOGLOBIN AND HEMOGLOBIN-HAPTOGLOBIN-BINDING PROTEIN 1-RELATED"/>
    <property type="match status" value="1"/>
</dbReference>
<feature type="signal peptide" evidence="12">
    <location>
        <begin position="1"/>
        <end position="24"/>
    </location>
</feature>
<dbReference type="InterPro" id="IPR008969">
    <property type="entry name" value="CarboxyPept-like_regulatory"/>
</dbReference>
<dbReference type="GO" id="GO:0009279">
    <property type="term" value="C:cell outer membrane"/>
    <property type="evidence" value="ECO:0007669"/>
    <property type="project" value="UniProtKB-SubCell"/>
</dbReference>
<dbReference type="InterPro" id="IPR012910">
    <property type="entry name" value="Plug_dom"/>
</dbReference>
<dbReference type="InterPro" id="IPR039426">
    <property type="entry name" value="TonB-dep_rcpt-like"/>
</dbReference>
<feature type="domain" description="TonB-dependent receptor plug" evidence="14">
    <location>
        <begin position="129"/>
        <end position="229"/>
    </location>
</feature>
<keyword evidence="2 10" id="KW-0813">Transport</keyword>